<name>A0A3G4ZXC0_9VIRU</name>
<dbReference type="EMBL" id="MK072153">
    <property type="protein sequence ID" value="AYV79552.1"/>
    <property type="molecule type" value="Genomic_DNA"/>
</dbReference>
<protein>
    <submittedName>
        <fullName evidence="1">Uncharacterized protein</fullName>
    </submittedName>
</protein>
<accession>A0A3G4ZXC0</accession>
<proteinExistence type="predicted"/>
<sequence length="315" mass="35773">MPSKTVSQIKIDAKQLKLNRPWHVMYRDIAKNKQVDSSTAYNFKDMFTFDNVAHLWGSYYNITSNLVLKTLPEKICFAFASTRDITNFADKSAADIDITKIPKTGYVIRYTVNIEDVDDFWAMSLTMLTGETEDFMMMFYLLKVSVAKNKQGKQFDVEFWSNTSATPAVMESYEQKIRHALAEPLTATNADGSPHKIALKINEGKCNPFAKPVYQSARRTAPVSYRPTEQVYSEFKSGKTDWKSTKPTVETKQTKPLQIKPLQTTHNTDLVHGSVKRVPVETLPTKQSASHNINFVRNQLSQLRGKPLMTKITPA</sequence>
<dbReference type="Gene3D" id="3.30.760.10">
    <property type="entry name" value="RNA Cap, Translation Initiation Factor Eif4e"/>
    <property type="match status" value="1"/>
</dbReference>
<dbReference type="InterPro" id="IPR023398">
    <property type="entry name" value="TIF_eIF4e-like"/>
</dbReference>
<gene>
    <name evidence="1" type="ORF">Faunusvirus22_3</name>
</gene>
<organism evidence="1">
    <name type="scientific">Faunusvirus sp</name>
    <dbReference type="NCBI Taxonomy" id="2487766"/>
    <lineage>
        <taxon>Viruses</taxon>
        <taxon>Varidnaviria</taxon>
        <taxon>Bamfordvirae</taxon>
        <taxon>Nucleocytoviricota</taxon>
        <taxon>Megaviricetes</taxon>
        <taxon>Imitervirales</taxon>
        <taxon>Mimiviridae</taxon>
    </lineage>
</organism>
<evidence type="ECO:0000313" key="1">
    <source>
        <dbReference type="EMBL" id="AYV79552.1"/>
    </source>
</evidence>
<reference evidence="1" key="1">
    <citation type="submission" date="2018-10" db="EMBL/GenBank/DDBJ databases">
        <title>Hidden diversity of soil giant viruses.</title>
        <authorList>
            <person name="Schulz F."/>
            <person name="Alteio L."/>
            <person name="Goudeau D."/>
            <person name="Ryan E.M."/>
            <person name="Malmstrom R.R."/>
            <person name="Blanchard J."/>
            <person name="Woyke T."/>
        </authorList>
    </citation>
    <scope>NUCLEOTIDE SEQUENCE</scope>
    <source>
        <strain evidence="1">FNV1</strain>
    </source>
</reference>